<feature type="domain" description="Peptidase M24 C-terminal" evidence="8">
    <location>
        <begin position="578"/>
        <end position="637"/>
    </location>
</feature>
<dbReference type="InterPro" id="IPR032416">
    <property type="entry name" value="Peptidase_M24_C"/>
</dbReference>
<dbReference type="AlphaFoldDB" id="A0AAV5R4B8"/>
<dbReference type="Gene3D" id="3.90.230.10">
    <property type="entry name" value="Creatinase/methionine aminopeptidase superfamily"/>
    <property type="match status" value="1"/>
</dbReference>
<evidence type="ECO:0000259" key="8">
    <source>
        <dbReference type="Pfam" id="PF16188"/>
    </source>
</evidence>
<dbReference type="InterPro" id="IPR029149">
    <property type="entry name" value="Creatin/AminoP/Spt16_N"/>
</dbReference>
<evidence type="ECO:0000256" key="2">
    <source>
        <dbReference type="ARBA" id="ARBA00008766"/>
    </source>
</evidence>
<dbReference type="Pfam" id="PF00557">
    <property type="entry name" value="Peptidase_M24"/>
    <property type="match status" value="1"/>
</dbReference>
<keyword evidence="4" id="KW-0378">Hydrolase</keyword>
<dbReference type="Gene3D" id="3.40.350.10">
    <property type="entry name" value="Creatinase/prolidase N-terminal domain"/>
    <property type="match status" value="2"/>
</dbReference>
<keyword evidence="3" id="KW-0479">Metal-binding</keyword>
<keyword evidence="5" id="KW-0464">Manganese</keyword>
<gene>
    <name evidence="9" type="ORF">DAPK24_026760</name>
</gene>
<evidence type="ECO:0008006" key="11">
    <source>
        <dbReference type="Google" id="ProtNLM"/>
    </source>
</evidence>
<comment type="cofactor">
    <cofactor evidence="1">
        <name>Mn(2+)</name>
        <dbReference type="ChEBI" id="CHEBI:29035"/>
    </cofactor>
</comment>
<evidence type="ECO:0000256" key="4">
    <source>
        <dbReference type="ARBA" id="ARBA00022801"/>
    </source>
</evidence>
<evidence type="ECO:0000313" key="10">
    <source>
        <dbReference type="Proteomes" id="UP001378960"/>
    </source>
</evidence>
<evidence type="ECO:0000256" key="1">
    <source>
        <dbReference type="ARBA" id="ARBA00001936"/>
    </source>
</evidence>
<keyword evidence="10" id="KW-1185">Reference proteome</keyword>
<reference evidence="9 10" key="1">
    <citation type="journal article" date="2023" name="Elife">
        <title>Identification of key yeast species and microbe-microbe interactions impacting larval growth of Drosophila in the wild.</title>
        <authorList>
            <person name="Mure A."/>
            <person name="Sugiura Y."/>
            <person name="Maeda R."/>
            <person name="Honda K."/>
            <person name="Sakurai N."/>
            <person name="Takahashi Y."/>
            <person name="Watada M."/>
            <person name="Katoh T."/>
            <person name="Gotoh A."/>
            <person name="Gotoh Y."/>
            <person name="Taniguchi I."/>
            <person name="Nakamura K."/>
            <person name="Hayashi T."/>
            <person name="Katayama T."/>
            <person name="Uemura T."/>
            <person name="Hattori Y."/>
        </authorList>
    </citation>
    <scope>NUCLEOTIDE SEQUENCE [LARGE SCALE GENOMIC DNA]</scope>
    <source>
        <strain evidence="9 10">PK-24</strain>
    </source>
</reference>
<dbReference type="EMBL" id="BTGB01000003">
    <property type="protein sequence ID" value="GMM46101.1"/>
    <property type="molecule type" value="Genomic_DNA"/>
</dbReference>
<dbReference type="InterPro" id="IPR050422">
    <property type="entry name" value="X-Pro_aminopeptidase_P"/>
</dbReference>
<evidence type="ECO:0000259" key="6">
    <source>
        <dbReference type="Pfam" id="PF00557"/>
    </source>
</evidence>
<dbReference type="Pfam" id="PF16188">
    <property type="entry name" value="Peptidase_M24_C"/>
    <property type="match status" value="1"/>
</dbReference>
<dbReference type="Pfam" id="PF01321">
    <property type="entry name" value="Creatinase_N"/>
    <property type="match status" value="1"/>
</dbReference>
<dbReference type="InterPro" id="IPR036005">
    <property type="entry name" value="Creatinase/aminopeptidase-like"/>
</dbReference>
<dbReference type="InterPro" id="IPR000587">
    <property type="entry name" value="Creatinase_N"/>
</dbReference>
<dbReference type="GO" id="GO:0046872">
    <property type="term" value="F:metal ion binding"/>
    <property type="evidence" value="ECO:0007669"/>
    <property type="project" value="UniProtKB-KW"/>
</dbReference>
<comment type="similarity">
    <text evidence="2">Belongs to the peptidase M24B family.</text>
</comment>
<evidence type="ECO:0000259" key="7">
    <source>
        <dbReference type="Pfam" id="PF01321"/>
    </source>
</evidence>
<evidence type="ECO:0000256" key="3">
    <source>
        <dbReference type="ARBA" id="ARBA00022723"/>
    </source>
</evidence>
<evidence type="ECO:0000256" key="5">
    <source>
        <dbReference type="ARBA" id="ARBA00023211"/>
    </source>
</evidence>
<feature type="domain" description="Peptidase M24" evidence="6">
    <location>
        <begin position="347"/>
        <end position="569"/>
    </location>
</feature>
<protein>
    <recommendedName>
        <fullName evidence="11">Xaa-Pro aminopeptidase</fullName>
    </recommendedName>
</protein>
<organism evidence="9 10">
    <name type="scientific">Pichia kluyveri</name>
    <name type="common">Yeast</name>
    <dbReference type="NCBI Taxonomy" id="36015"/>
    <lineage>
        <taxon>Eukaryota</taxon>
        <taxon>Fungi</taxon>
        <taxon>Dikarya</taxon>
        <taxon>Ascomycota</taxon>
        <taxon>Saccharomycotina</taxon>
        <taxon>Pichiomycetes</taxon>
        <taxon>Pichiales</taxon>
        <taxon>Pichiaceae</taxon>
        <taxon>Pichia</taxon>
    </lineage>
</organism>
<sequence length="642" mass="74450">MLFNCNSYTPIINDYDNDNYIDKYEKKVIFNTDSLSKLRHLMKLNNITTYIIPSEDSHQSEYTAIQHQRRQFITNFTGSSGIAIITLYSAALSTDSRYFIQAEKQLNKNDFILLKQGIDENWIDWMINETINCINHHNKDSPPFIAVDPTLITYDLSIKLKSICYENNLTFVQDLDYNLIDKIKPKINIPTNQLFIYDLKYSGVPIIDKLSIIRNEMLKDNIHSYISGSLDSIAWLLNLRGNDIEYNPVFFSYIIITHNEITLYIDKRKITNILTYLEENNIMVKNYNQIWDDLPALKSNNIENNNILLDLNTTSAIFNSCPSIYNIKFRSLLTELKGIKNSIEIQNLRKSQLFDSIAIIKLFYWIYSNCENTKITSLTELDIVSKLENLRYKNENYRGPSFKSIIATGLNSAIVHYEPTILSNCKIKDNNILLLDIGGQYLNGTTDITRSIFITTDNTSPNDKIKLAYSLVLSGHINVSKLKFKYGTSNEKIDSIAREDLKKFNMTYGHGTGHGIDNFICVHSGPAGLAPNKTSYNYKLLNNGSFISIEPGYYLENEFGIRIESDILVQWFDEFNKILNFEYTTLVPFCNELIDIKYLSNEQIKWINNYHEKIRNIMKDHLNNDEYEWLVEYTKDINLSSL</sequence>
<dbReference type="GO" id="GO:0016787">
    <property type="term" value="F:hydrolase activity"/>
    <property type="evidence" value="ECO:0007669"/>
    <property type="project" value="UniProtKB-KW"/>
</dbReference>
<dbReference type="GO" id="GO:0005737">
    <property type="term" value="C:cytoplasm"/>
    <property type="evidence" value="ECO:0007669"/>
    <property type="project" value="UniProtKB-ARBA"/>
</dbReference>
<dbReference type="Pfam" id="PF16189">
    <property type="entry name" value="Creatinase_N_2"/>
    <property type="match status" value="1"/>
</dbReference>
<dbReference type="PANTHER" id="PTHR43763:SF6">
    <property type="entry name" value="XAA-PRO AMINOPEPTIDASE 1"/>
    <property type="match status" value="1"/>
</dbReference>
<dbReference type="PANTHER" id="PTHR43763">
    <property type="entry name" value="XAA-PRO AMINOPEPTIDASE 1"/>
    <property type="match status" value="1"/>
</dbReference>
<dbReference type="InterPro" id="IPR000994">
    <property type="entry name" value="Pept_M24"/>
</dbReference>
<dbReference type="SUPFAM" id="SSF55920">
    <property type="entry name" value="Creatinase/aminopeptidase"/>
    <property type="match status" value="1"/>
</dbReference>
<accession>A0AAV5R4B8</accession>
<dbReference type="Proteomes" id="UP001378960">
    <property type="component" value="Unassembled WGS sequence"/>
</dbReference>
<dbReference type="FunFam" id="3.90.230.10:FF:000007">
    <property type="entry name" value="Xaa-Pro aminopeptidase P"/>
    <property type="match status" value="1"/>
</dbReference>
<dbReference type="SUPFAM" id="SSF53092">
    <property type="entry name" value="Creatinase/prolidase N-terminal domain"/>
    <property type="match status" value="1"/>
</dbReference>
<proteinExistence type="inferred from homology"/>
<evidence type="ECO:0000313" key="9">
    <source>
        <dbReference type="EMBL" id="GMM46101.1"/>
    </source>
</evidence>
<feature type="domain" description="Creatinase N-terminal" evidence="7">
    <location>
        <begin position="35"/>
        <end position="169"/>
    </location>
</feature>
<name>A0AAV5R4B8_PICKL</name>
<comment type="caution">
    <text evidence="9">The sequence shown here is derived from an EMBL/GenBank/DDBJ whole genome shotgun (WGS) entry which is preliminary data.</text>
</comment>